<evidence type="ECO:0000256" key="1">
    <source>
        <dbReference type="SAM" id="Phobius"/>
    </source>
</evidence>
<dbReference type="GeneID" id="35295084"/>
<reference evidence="4 6" key="3">
    <citation type="submission" date="2019-01" db="EMBL/GenBank/DDBJ databases">
        <title>Draft genome sequences of Macrococcus caseolyticus, Macrococcus canis, Macrococcus bohemicus and Macrococcus goetzii.</title>
        <authorList>
            <person name="Mazhar S."/>
            <person name="Altermann E."/>
            <person name="Hill C."/>
            <person name="Mcauliffe O."/>
        </authorList>
    </citation>
    <scope>NUCLEOTIDE SEQUENCE [LARGE SCALE GENOMIC DNA]</scope>
    <source>
        <strain evidence="4 6">DPC7162</strain>
    </source>
</reference>
<evidence type="ECO:0000313" key="3">
    <source>
        <dbReference type="EMBL" id="QIH78051.1"/>
    </source>
</evidence>
<accession>A0A1W7AAF7</accession>
<dbReference type="EMBL" id="SDQG01000008">
    <property type="protein sequence ID" value="TDM15313.1"/>
    <property type="molecule type" value="Genomic_DNA"/>
</dbReference>
<dbReference type="RefSeq" id="WP_086042260.1">
    <property type="nucleotide sequence ID" value="NZ_CBCRZA010000006.1"/>
</dbReference>
<dbReference type="Proteomes" id="UP000194154">
    <property type="component" value="Chromosome"/>
</dbReference>
<dbReference type="Proteomes" id="UP000294865">
    <property type="component" value="Unassembled WGS sequence"/>
</dbReference>
<evidence type="ECO:0000313" key="5">
    <source>
        <dbReference type="Proteomes" id="UP000194154"/>
    </source>
</evidence>
<dbReference type="EMBL" id="CP021059">
    <property type="protein sequence ID" value="ARQ06599.1"/>
    <property type="molecule type" value="Genomic_DNA"/>
</dbReference>
<dbReference type="Proteomes" id="UP000501122">
    <property type="component" value="Chromosome"/>
</dbReference>
<reference evidence="3" key="4">
    <citation type="journal article" date="2020" name="Antimicrob. Agents Chemother.">
        <title>The novel macrolide resistance genes mef(D), msr(F) and msr(H) are present on resistance islands in Macrococcus canis, Macrococcus caseolyticus and Staphylococcus aureus.</title>
        <authorList>
            <person name="Schwendener S."/>
            <person name="Dona V."/>
            <person name="Perreten V."/>
        </authorList>
    </citation>
    <scope>NUCLEOTIDE SEQUENCE</scope>
    <source>
        <strain evidence="3">Epi0076A</strain>
    </source>
</reference>
<sequence>MNFLIGNVSTDPEQRMSFLAKLFAVDKNPEAGMWYLLIAIFILSAIVYNLGFARKLKPWQNVVIYIMLFLGCIVLNFLAVFLPVGESLIIAAIVLGLYRYRLHKERNQKVENRD</sequence>
<feature type="transmembrane region" description="Helical" evidence="1">
    <location>
        <begin position="62"/>
        <end position="81"/>
    </location>
</feature>
<reference evidence="2 5" key="1">
    <citation type="journal article" date="2017" name="Int. J. Syst. Evol. Microbiol.">
        <title>Macrococcus canis sp. nov., a skin bacterium associated with infections in dogs.</title>
        <authorList>
            <person name="Gobeli Brawand S."/>
            <person name="Cotting K."/>
            <person name="Gomez-Sanz E."/>
            <person name="Collaud A."/>
            <person name="Thomann A."/>
            <person name="Brodard I."/>
            <person name="Rodriguez-Campos S."/>
            <person name="Strauss C."/>
            <person name="Perreten V."/>
        </authorList>
    </citation>
    <scope>NUCLEOTIDE SEQUENCE [LARGE SCALE GENOMIC DNA]</scope>
    <source>
        <strain evidence="2 5">KM45013</strain>
    </source>
</reference>
<reference evidence="2" key="2">
    <citation type="submission" date="2017-04" db="EMBL/GenBank/DDBJ databases">
        <authorList>
            <person name="Afonso C.L."/>
            <person name="Miller P.J."/>
            <person name="Scott M.A."/>
            <person name="Spackman E."/>
            <person name="Goraichik I."/>
            <person name="Dimitrov K.M."/>
            <person name="Suarez D.L."/>
            <person name="Swayne D.E."/>
        </authorList>
    </citation>
    <scope>NUCLEOTIDE SEQUENCE</scope>
    <source>
        <strain evidence="2">KM45013</strain>
    </source>
</reference>
<feature type="transmembrane region" description="Helical" evidence="1">
    <location>
        <begin position="32"/>
        <end position="50"/>
    </location>
</feature>
<dbReference type="Pfam" id="PF14036">
    <property type="entry name" value="YlaH"/>
    <property type="match status" value="1"/>
</dbReference>
<organism evidence="2 5">
    <name type="scientific">Macrococcoides canis</name>
    <dbReference type="NCBI Taxonomy" id="1855823"/>
    <lineage>
        <taxon>Bacteria</taxon>
        <taxon>Bacillati</taxon>
        <taxon>Bacillota</taxon>
        <taxon>Bacilli</taxon>
        <taxon>Bacillales</taxon>
        <taxon>Staphylococcaceae</taxon>
        <taxon>Macrococcoides</taxon>
    </lineage>
</organism>
<name>A0A1W7AAF7_9STAP</name>
<evidence type="ECO:0000313" key="4">
    <source>
        <dbReference type="EMBL" id="TDM15313.1"/>
    </source>
</evidence>
<proteinExistence type="predicted"/>
<evidence type="ECO:0000313" key="2">
    <source>
        <dbReference type="EMBL" id="ARQ06599.1"/>
    </source>
</evidence>
<feature type="transmembrane region" description="Helical" evidence="1">
    <location>
        <begin position="87"/>
        <end position="102"/>
    </location>
</feature>
<dbReference type="EMBL" id="CP047363">
    <property type="protein sequence ID" value="QIH78051.1"/>
    <property type="molecule type" value="Genomic_DNA"/>
</dbReference>
<evidence type="ECO:0000313" key="6">
    <source>
        <dbReference type="Proteomes" id="UP000294865"/>
    </source>
</evidence>
<dbReference type="AlphaFoldDB" id="A0A1W7AAF7"/>
<keyword evidence="5" id="KW-1185">Reference proteome</keyword>
<keyword evidence="1" id="KW-0812">Transmembrane</keyword>
<keyword evidence="1" id="KW-0472">Membrane</keyword>
<evidence type="ECO:0008006" key="7">
    <source>
        <dbReference type="Google" id="ProtNLM"/>
    </source>
</evidence>
<keyword evidence="1" id="KW-1133">Transmembrane helix</keyword>
<protein>
    <recommendedName>
        <fullName evidence="7">YlaH-like protein</fullName>
    </recommendedName>
</protein>
<dbReference type="KEGG" id="mcak:MCCS_09520"/>
<gene>
    <name evidence="4" type="ORF">ETI04_10470</name>
    <name evidence="3" type="ORF">GTN30_05155</name>
    <name evidence="2" type="ORF">MCCS_09520</name>
</gene>
<dbReference type="STRING" id="1855823.MCCS_09520"/>
<dbReference type="InterPro" id="IPR025620">
    <property type="entry name" value="YlaH"/>
</dbReference>
<dbReference type="OrthoDB" id="2680377at2"/>